<reference evidence="2 3" key="1">
    <citation type="submission" date="2016-04" db="EMBL/GenBank/DDBJ databases">
        <title>A degradative enzymes factory behind the ericoid mycorrhizal symbiosis.</title>
        <authorList>
            <consortium name="DOE Joint Genome Institute"/>
            <person name="Martino E."/>
            <person name="Morin E."/>
            <person name="Grelet G."/>
            <person name="Kuo A."/>
            <person name="Kohler A."/>
            <person name="Daghino S."/>
            <person name="Barry K."/>
            <person name="Choi C."/>
            <person name="Cichocki N."/>
            <person name="Clum A."/>
            <person name="Copeland A."/>
            <person name="Hainaut M."/>
            <person name="Haridas S."/>
            <person name="Labutti K."/>
            <person name="Lindquist E."/>
            <person name="Lipzen A."/>
            <person name="Khouja H.-R."/>
            <person name="Murat C."/>
            <person name="Ohm R."/>
            <person name="Olson A."/>
            <person name="Spatafora J."/>
            <person name="Veneault-Fourrey C."/>
            <person name="Henrissat B."/>
            <person name="Grigoriev I."/>
            <person name="Martin F."/>
            <person name="Perotto S."/>
        </authorList>
    </citation>
    <scope>NUCLEOTIDE SEQUENCE [LARGE SCALE GENOMIC DNA]</scope>
    <source>
        <strain evidence="2 3">E</strain>
    </source>
</reference>
<gene>
    <name evidence="2" type="ORF">K444DRAFT_628621</name>
</gene>
<dbReference type="AlphaFoldDB" id="A0A2J6TF23"/>
<feature type="compositionally biased region" description="Basic residues" evidence="1">
    <location>
        <begin position="103"/>
        <end position="118"/>
    </location>
</feature>
<evidence type="ECO:0008006" key="4">
    <source>
        <dbReference type="Google" id="ProtNLM"/>
    </source>
</evidence>
<dbReference type="InParanoid" id="A0A2J6TF23"/>
<sequence>MITERLLPFPNSVRHRSYVVAPRTSYEQQSCSKSEQPNQGSKDLCVDCVSPPKTADIEEYFRLFGDPIEHNSLCKNYKQNPDAKAQLDRTPSNDVEVREPTPKKRGPGRPSAKKRSKRAKAEVKKEQGEVLQSFEAEIVEKTHHTAEKILNANKQLSHDLHPRQIQLSRNWVDGSESFQGLLLAAHSAENLSTTLQTFVSRRGTHLSSAQRIGIERYRDERRNGRFGHIGPPEDEEAMGRYYEFFNDIFFCGSLGGLCVVKFYREVEQSGHGTDGFDDLGLAITPVTGRTHREEIPDGYAALIKIKDRANNSPLLSEEARLQCYLSTLLHEMLHVYFGVYECLCGEECRRSHADEIGMHGHGKSWQFAALALEEATLPLLGESLDLSRRISFKYDALYVKTVDAETRARFNFRE</sequence>
<accession>A0A2J6TF23</accession>
<dbReference type="EMBL" id="KZ613786">
    <property type="protein sequence ID" value="PMD61602.1"/>
    <property type="molecule type" value="Genomic_DNA"/>
</dbReference>
<name>A0A2J6TF23_9HELO</name>
<keyword evidence="3" id="KW-1185">Reference proteome</keyword>
<feature type="region of interest" description="Disordered" evidence="1">
    <location>
        <begin position="24"/>
        <end position="43"/>
    </location>
</feature>
<feature type="compositionally biased region" description="Polar residues" evidence="1">
    <location>
        <begin position="25"/>
        <end position="41"/>
    </location>
</feature>
<evidence type="ECO:0000313" key="2">
    <source>
        <dbReference type="EMBL" id="PMD61602.1"/>
    </source>
</evidence>
<protein>
    <recommendedName>
        <fullName evidence="4">SprT-like domain-containing protein</fullName>
    </recommendedName>
</protein>
<organism evidence="2 3">
    <name type="scientific">Hyaloscypha bicolor E</name>
    <dbReference type="NCBI Taxonomy" id="1095630"/>
    <lineage>
        <taxon>Eukaryota</taxon>
        <taxon>Fungi</taxon>
        <taxon>Dikarya</taxon>
        <taxon>Ascomycota</taxon>
        <taxon>Pezizomycotina</taxon>
        <taxon>Leotiomycetes</taxon>
        <taxon>Helotiales</taxon>
        <taxon>Hyaloscyphaceae</taxon>
        <taxon>Hyaloscypha</taxon>
        <taxon>Hyaloscypha bicolor</taxon>
    </lineage>
</organism>
<dbReference type="Proteomes" id="UP000235371">
    <property type="component" value="Unassembled WGS sequence"/>
</dbReference>
<dbReference type="GeneID" id="36591011"/>
<proteinExistence type="predicted"/>
<dbReference type="OrthoDB" id="5236983at2759"/>
<evidence type="ECO:0000313" key="3">
    <source>
        <dbReference type="Proteomes" id="UP000235371"/>
    </source>
</evidence>
<feature type="region of interest" description="Disordered" evidence="1">
    <location>
        <begin position="81"/>
        <end position="126"/>
    </location>
</feature>
<dbReference type="RefSeq" id="XP_024738506.1">
    <property type="nucleotide sequence ID" value="XM_024882934.1"/>
</dbReference>
<evidence type="ECO:0000256" key="1">
    <source>
        <dbReference type="SAM" id="MobiDB-lite"/>
    </source>
</evidence>